<dbReference type="AlphaFoldDB" id="G4TWQ8"/>
<evidence type="ECO:0000256" key="1">
    <source>
        <dbReference type="SAM" id="MobiDB-lite"/>
    </source>
</evidence>
<evidence type="ECO:0000313" key="2">
    <source>
        <dbReference type="EMBL" id="CCA75751.1"/>
    </source>
</evidence>
<sequence length="696" mass="76523">EKETRPVDALVGHKPILEYAYEDTENSGGRNIPPTAPPTTGGTDGPLPARRPQPILPHGLGRQFNRGHTQAGAASGGTGPTRNKVHRRAGSLSFPHGEQPYFYAGPYNQSHAMHFTPPRSMHPYPGRPMHPYEMPNPHMMAPSYFHPPALGPYAPSANDGSGFEEEGFEAFEEEYFNGMSWMHMYSHPRVSGREPISSFSQVDTASYLHAYSPTKGHIPLPEGAYQQSKTPPPSSHGASSTTAPRPQSKKSPKPSLPPLQMSENEGHEEDMDETSISVQDRGQETGSVTSKSARIPEADHPQEILVISAPPKVILPKFFPQFHAPNPPMRASIMDDWGVGHTPSLLAVPPEVYAKANPIRSLVSQECVVRPAFPVIKLATRSEGHSHSQKRSRETSDDEEPLAERVRKPGRQRKMSESPKKQAKTKGSFTVVEDDKLPNKSTLVDQPPVVFDKRATRSGKEFNATRPVESSEDGTDESEEEVPKKPRPSKRKTRKEINLIEEDSDESEYGAKKRHKGQSASGGSKVAKRIVRKKESIHTDAGNPNNEEESSQVPHAENDELSKSEAEESPEAEASSPEKHDVDVDQEMEKFQSESPFSPDKLTLLPREDIPDVIYKLQTSSPIGLAPVVVAAQPIGDSVVPSHTLRNQALEVDINEVEIGELVDELIDESVADGLLQLEAWTHLGDPEPVDNEMQA</sequence>
<evidence type="ECO:0000313" key="3">
    <source>
        <dbReference type="Proteomes" id="UP000007148"/>
    </source>
</evidence>
<name>G4TWQ8_SERID</name>
<feature type="region of interest" description="Disordered" evidence="1">
    <location>
        <begin position="20"/>
        <end position="86"/>
    </location>
</feature>
<feature type="region of interest" description="Disordered" evidence="1">
    <location>
        <begin position="213"/>
        <end position="303"/>
    </location>
</feature>
<feature type="region of interest" description="Disordered" evidence="1">
    <location>
        <begin position="380"/>
        <end position="604"/>
    </location>
</feature>
<feature type="compositionally biased region" description="Basic and acidic residues" evidence="1">
    <location>
        <begin position="576"/>
        <end position="592"/>
    </location>
</feature>
<dbReference type="HOGENOM" id="CLU_396182_0_0_1"/>
<reference evidence="2 3" key="1">
    <citation type="journal article" date="2011" name="PLoS Pathog.">
        <title>Endophytic Life Strategies Decoded by Genome and Transcriptome Analyses of the Mutualistic Root Symbiont Piriformospora indica.</title>
        <authorList>
            <person name="Zuccaro A."/>
            <person name="Lahrmann U."/>
            <person name="Guldener U."/>
            <person name="Langen G."/>
            <person name="Pfiffi S."/>
            <person name="Biedenkopf D."/>
            <person name="Wong P."/>
            <person name="Samans B."/>
            <person name="Grimm C."/>
            <person name="Basiewicz M."/>
            <person name="Murat C."/>
            <person name="Martin F."/>
            <person name="Kogel K.H."/>
        </authorList>
    </citation>
    <scope>NUCLEOTIDE SEQUENCE [LARGE SCALE GENOMIC DNA]</scope>
    <source>
        <strain evidence="2 3">DSM 11827</strain>
    </source>
</reference>
<protein>
    <submittedName>
        <fullName evidence="2">Uncharacterized protein</fullName>
    </submittedName>
</protein>
<dbReference type="InParanoid" id="G4TWQ8"/>
<feature type="compositionally biased region" description="Basic residues" evidence="1">
    <location>
        <begin position="485"/>
        <end position="494"/>
    </location>
</feature>
<dbReference type="Proteomes" id="UP000007148">
    <property type="component" value="Unassembled WGS sequence"/>
</dbReference>
<feature type="compositionally biased region" description="Basic and acidic residues" evidence="1">
    <location>
        <begin position="556"/>
        <end position="566"/>
    </location>
</feature>
<comment type="caution">
    <text evidence="2">The sequence shown here is derived from an EMBL/GenBank/DDBJ whole genome shotgun (WGS) entry which is preliminary data.</text>
</comment>
<feature type="non-terminal residue" evidence="2">
    <location>
        <position position="1"/>
    </location>
</feature>
<organism evidence="2 3">
    <name type="scientific">Serendipita indica (strain DSM 11827)</name>
    <name type="common">Root endophyte fungus</name>
    <name type="synonym">Piriformospora indica</name>
    <dbReference type="NCBI Taxonomy" id="1109443"/>
    <lineage>
        <taxon>Eukaryota</taxon>
        <taxon>Fungi</taxon>
        <taxon>Dikarya</taxon>
        <taxon>Basidiomycota</taxon>
        <taxon>Agaricomycotina</taxon>
        <taxon>Agaricomycetes</taxon>
        <taxon>Sebacinales</taxon>
        <taxon>Serendipitaceae</taxon>
        <taxon>Serendipita</taxon>
    </lineage>
</organism>
<feature type="compositionally biased region" description="Basic and acidic residues" evidence="1">
    <location>
        <begin position="451"/>
        <end position="460"/>
    </location>
</feature>
<feature type="compositionally biased region" description="Polar residues" evidence="1">
    <location>
        <begin position="236"/>
        <end position="245"/>
    </location>
</feature>
<keyword evidence="3" id="KW-1185">Reference proteome</keyword>
<dbReference type="EMBL" id="CAFZ01000513">
    <property type="protein sequence ID" value="CCA75751.1"/>
    <property type="molecule type" value="Genomic_DNA"/>
</dbReference>
<proteinExistence type="predicted"/>
<feature type="compositionally biased region" description="Acidic residues" evidence="1">
    <location>
        <begin position="470"/>
        <end position="480"/>
    </location>
</feature>
<feature type="compositionally biased region" description="Acidic residues" evidence="1">
    <location>
        <begin position="499"/>
        <end position="508"/>
    </location>
</feature>
<accession>G4TWQ8</accession>
<feature type="compositionally biased region" description="Basic and acidic residues" evidence="1">
    <location>
        <begin position="380"/>
        <end position="395"/>
    </location>
</feature>
<feature type="compositionally biased region" description="Polar residues" evidence="1">
    <location>
        <begin position="274"/>
        <end position="292"/>
    </location>
</feature>
<feature type="compositionally biased region" description="Low complexity" evidence="1">
    <location>
        <begin position="38"/>
        <end position="48"/>
    </location>
</feature>
<gene>
    <name evidence="2" type="ORF">PIIN_09741</name>
</gene>